<sequence length="432" mass="46055">MKYIGHKLEADLESIWKAARVHLPAMATSYATANLAVNRTSRLFEIRPSAFYPKWRELRDEFQHILYRSADNLEDTATALRTAVTAYAETDAEARQALTAIQERLGTGEPDIPDPALPYDVNHPGAQPPPSSSTDGTNSYGGAAPTVGDLQAKAAEADQRYFEARVHELGLIMGGIAMILGPAQVQAMSPGYRTFASMTADIAHTDVATYQPAIDALAGIGTTVADGKPFDVLRTETENVKDALDEDRWLSPAAEAFRENFLNAYEDSAAAQVAVLGILRGALEGYQKSLEEVYVKTAEALDAVIAAFKEITTFVLGWKSAKEAVDVTVKALEASAAFAASVGGGGICSIVFALIEAKASIDGDTWEVGGSEADKAAETAKTALAGLAEKLSSFDALLSGKLAQDTATVVRERHRYPIELPRPNFADAPGSL</sequence>
<feature type="region of interest" description="Disordered" evidence="1">
    <location>
        <begin position="106"/>
        <end position="145"/>
    </location>
</feature>
<comment type="caution">
    <text evidence="2">The sequence shown here is derived from an EMBL/GenBank/DDBJ whole genome shotgun (WGS) entry which is preliminary data.</text>
</comment>
<dbReference type="AlphaFoldDB" id="A0A9W6SJS2"/>
<keyword evidence="3" id="KW-1185">Reference proteome</keyword>
<organism evidence="2 3">
    <name type="scientific">Actinorhabdospora filicis</name>
    <dbReference type="NCBI Taxonomy" id="1785913"/>
    <lineage>
        <taxon>Bacteria</taxon>
        <taxon>Bacillati</taxon>
        <taxon>Actinomycetota</taxon>
        <taxon>Actinomycetes</taxon>
        <taxon>Micromonosporales</taxon>
        <taxon>Micromonosporaceae</taxon>
        <taxon>Actinorhabdospora</taxon>
    </lineage>
</organism>
<evidence type="ECO:0000256" key="1">
    <source>
        <dbReference type="SAM" id="MobiDB-lite"/>
    </source>
</evidence>
<name>A0A9W6SJS2_9ACTN</name>
<accession>A0A9W6SJS2</accession>
<reference evidence="2" key="1">
    <citation type="submission" date="2023-03" db="EMBL/GenBank/DDBJ databases">
        <title>Actinorhabdospora filicis NBRC 111898.</title>
        <authorList>
            <person name="Ichikawa N."/>
            <person name="Sato H."/>
            <person name="Tonouchi N."/>
        </authorList>
    </citation>
    <scope>NUCLEOTIDE SEQUENCE</scope>
    <source>
        <strain evidence="2">NBRC 111898</strain>
    </source>
</reference>
<gene>
    <name evidence="2" type="ORF">Afil01_31360</name>
</gene>
<evidence type="ECO:0000313" key="2">
    <source>
        <dbReference type="EMBL" id="GLZ78329.1"/>
    </source>
</evidence>
<dbReference type="RefSeq" id="WP_285663487.1">
    <property type="nucleotide sequence ID" value="NZ_BSTX01000002.1"/>
</dbReference>
<protein>
    <submittedName>
        <fullName evidence="2">Uncharacterized protein</fullName>
    </submittedName>
</protein>
<dbReference type="Proteomes" id="UP001165079">
    <property type="component" value="Unassembled WGS sequence"/>
</dbReference>
<dbReference type="EMBL" id="BSTX01000002">
    <property type="protein sequence ID" value="GLZ78329.1"/>
    <property type="molecule type" value="Genomic_DNA"/>
</dbReference>
<evidence type="ECO:0000313" key="3">
    <source>
        <dbReference type="Proteomes" id="UP001165079"/>
    </source>
</evidence>
<proteinExistence type="predicted"/>